<evidence type="ECO:0000313" key="2">
    <source>
        <dbReference type="EMBL" id="TDH65962.1"/>
    </source>
</evidence>
<dbReference type="Proteomes" id="UP000294530">
    <property type="component" value="Unassembled WGS sequence"/>
</dbReference>
<accession>A0A976FFU0</accession>
<reference evidence="2 4" key="1">
    <citation type="journal article" date="2021" name="Genome Biol.">
        <title>AFLAP: assembly-free linkage analysis pipeline using k-mers from genome sequencing data.</title>
        <authorList>
            <person name="Fletcher K."/>
            <person name="Zhang L."/>
            <person name="Gil J."/>
            <person name="Han R."/>
            <person name="Cavanaugh K."/>
            <person name="Michelmore R."/>
        </authorList>
    </citation>
    <scope>NUCLEOTIDE SEQUENCE [LARGE SCALE GENOMIC DNA]</scope>
    <source>
        <strain evidence="2 4">SF5</strain>
    </source>
</reference>
<dbReference type="EMBL" id="SHOA02000018">
    <property type="protein sequence ID" value="TDH65962.1"/>
    <property type="molecule type" value="Genomic_DNA"/>
</dbReference>
<sequence length="187" mass="21150">MMPVPSELVITQHRRILLLFLALLAGVTIVMAATTAPNAVAGVFCRRLREVPNALVDGQNDERNSSPSIAVRQIAEKSLASAKTKGILPKNFEEFAENFSKNNYSGNDDLDHRMYAFLNALTKNKREALEYVFSPNWLQKPHALRFYNFLVNRWSKQKLGQNLHLDGISREDLNALIGLKTRLEKTL</sequence>
<feature type="chain" id="PRO_5038325392" description="RxLR effector protein" evidence="1">
    <location>
        <begin position="33"/>
        <end position="187"/>
    </location>
</feature>
<evidence type="ECO:0008006" key="5">
    <source>
        <dbReference type="Google" id="ProtNLM"/>
    </source>
</evidence>
<evidence type="ECO:0000256" key="1">
    <source>
        <dbReference type="SAM" id="SignalP"/>
    </source>
</evidence>
<protein>
    <recommendedName>
        <fullName evidence="5">RxLR effector protein</fullName>
    </recommendedName>
</protein>
<evidence type="ECO:0000313" key="3">
    <source>
        <dbReference type="EMBL" id="TDH66304.1"/>
    </source>
</evidence>
<gene>
    <name evidence="3" type="ORF">CCR75_004522</name>
    <name evidence="2" type="ORF">CCR75_007495</name>
</gene>
<evidence type="ECO:0000313" key="4">
    <source>
        <dbReference type="Proteomes" id="UP000294530"/>
    </source>
</evidence>
<reference evidence="2" key="2">
    <citation type="submission" date="2021-07" db="EMBL/GenBank/DDBJ databases">
        <authorList>
            <person name="Fletcher K."/>
        </authorList>
    </citation>
    <scope>NUCLEOTIDE SEQUENCE</scope>
    <source>
        <strain evidence="2">SF5</strain>
    </source>
</reference>
<organism evidence="2 4">
    <name type="scientific">Bremia lactucae</name>
    <name type="common">Lettuce downy mildew</name>
    <dbReference type="NCBI Taxonomy" id="4779"/>
    <lineage>
        <taxon>Eukaryota</taxon>
        <taxon>Sar</taxon>
        <taxon>Stramenopiles</taxon>
        <taxon>Oomycota</taxon>
        <taxon>Peronosporomycetes</taxon>
        <taxon>Peronosporales</taxon>
        <taxon>Peronosporaceae</taxon>
        <taxon>Bremia</taxon>
    </lineage>
</organism>
<proteinExistence type="predicted"/>
<comment type="caution">
    <text evidence="2">The sequence shown here is derived from an EMBL/GenBank/DDBJ whole genome shotgun (WGS) entry which is preliminary data.</text>
</comment>
<dbReference type="AlphaFoldDB" id="A0A976FFU0"/>
<dbReference type="GeneID" id="94348279"/>
<feature type="signal peptide" evidence="1">
    <location>
        <begin position="1"/>
        <end position="32"/>
    </location>
</feature>
<dbReference type="RefSeq" id="XP_067815803.1">
    <property type="nucleotide sequence ID" value="XM_067962608.1"/>
</dbReference>
<dbReference type="EMBL" id="SHOA02000018">
    <property type="protein sequence ID" value="TDH66304.1"/>
    <property type="molecule type" value="Genomic_DNA"/>
</dbReference>
<dbReference type="KEGG" id="blac:94348279"/>
<keyword evidence="1" id="KW-0732">Signal</keyword>
<keyword evidence="4" id="KW-1185">Reference proteome</keyword>
<name>A0A976FFU0_BRELC</name>